<dbReference type="RefSeq" id="WP_134098193.1">
    <property type="nucleotide sequence ID" value="NZ_SODP01000001.1"/>
</dbReference>
<dbReference type="Pfam" id="PF14085">
    <property type="entry name" value="DUF4265"/>
    <property type="match status" value="1"/>
</dbReference>
<dbReference type="InterPro" id="IPR025361">
    <property type="entry name" value="DUF4265"/>
</dbReference>
<comment type="caution">
    <text evidence="1">The sequence shown here is derived from an EMBL/GenBank/DDBJ whole genome shotgun (WGS) entry which is preliminary data.</text>
</comment>
<evidence type="ECO:0000313" key="2">
    <source>
        <dbReference type="Proteomes" id="UP000295146"/>
    </source>
</evidence>
<organism evidence="1 2">
    <name type="scientific">Kribbella pratensis</name>
    <dbReference type="NCBI Taxonomy" id="2512112"/>
    <lineage>
        <taxon>Bacteria</taxon>
        <taxon>Bacillati</taxon>
        <taxon>Actinomycetota</taxon>
        <taxon>Actinomycetes</taxon>
        <taxon>Propionibacteriales</taxon>
        <taxon>Kribbellaceae</taxon>
        <taxon>Kribbella</taxon>
    </lineage>
</organism>
<dbReference type="Proteomes" id="UP000295146">
    <property type="component" value="Unassembled WGS sequence"/>
</dbReference>
<gene>
    <name evidence="1" type="ORF">EV653_0908</name>
</gene>
<keyword evidence="2" id="KW-1185">Reference proteome</keyword>
<dbReference type="OrthoDB" id="4932966at2"/>
<protein>
    <submittedName>
        <fullName evidence="1">Uncharacterized protein DUF4265</fullName>
    </submittedName>
</protein>
<accession>A0A4R8CHA2</accession>
<proteinExistence type="predicted"/>
<dbReference type="AlphaFoldDB" id="A0A4R8CHA2"/>
<evidence type="ECO:0000313" key="1">
    <source>
        <dbReference type="EMBL" id="TDW75770.1"/>
    </source>
</evidence>
<name>A0A4R8CHA2_9ACTN</name>
<reference evidence="1 2" key="1">
    <citation type="submission" date="2019-03" db="EMBL/GenBank/DDBJ databases">
        <title>Genomic Encyclopedia of Type Strains, Phase III (KMG-III): the genomes of soil and plant-associated and newly described type strains.</title>
        <authorList>
            <person name="Whitman W."/>
        </authorList>
    </citation>
    <scope>NUCLEOTIDE SEQUENCE [LARGE SCALE GENOMIC DNA]</scope>
    <source>
        <strain evidence="1 2">VKM Ac-2573</strain>
    </source>
</reference>
<dbReference type="EMBL" id="SODP01000001">
    <property type="protein sequence ID" value="TDW75770.1"/>
    <property type="molecule type" value="Genomic_DNA"/>
</dbReference>
<sequence>MPDQYREHPGVTCHALDGALVPIPAVQESDATVWFAIPTEPDAPRIWEGLRARRSPGRETAEICAVPLFAYDLNFGDEVAVIASGEGALVATAIVVDGGNYTFRIWQEDADEAALSQVAVEFAEMGCLIEGYSGHLLGLSCDRALGQAVADELYAGERDGRFTYETGRQRTH</sequence>